<evidence type="ECO:0000313" key="3">
    <source>
        <dbReference type="Proteomes" id="UP000255177"/>
    </source>
</evidence>
<gene>
    <name evidence="2" type="ORF">CCOS864_03543</name>
</gene>
<dbReference type="InterPro" id="IPR041578">
    <property type="entry name" value="PIN_8"/>
</dbReference>
<name>A0A380T1I8_9PSED</name>
<feature type="domain" description="PIN like" evidence="1">
    <location>
        <begin position="24"/>
        <end position="244"/>
    </location>
</feature>
<reference evidence="3" key="1">
    <citation type="submission" date="2018-07" db="EMBL/GenBank/DDBJ databases">
        <authorList>
            <person name="Blom J."/>
        </authorList>
    </citation>
    <scope>NUCLEOTIDE SEQUENCE [LARGE SCALE GENOMIC DNA]</scope>
    <source>
        <strain evidence="3">CCOS 864</strain>
    </source>
</reference>
<dbReference type="Proteomes" id="UP000255177">
    <property type="component" value="Unassembled WGS sequence"/>
</dbReference>
<keyword evidence="3" id="KW-1185">Reference proteome</keyword>
<evidence type="ECO:0000313" key="2">
    <source>
        <dbReference type="EMBL" id="SUQ64089.1"/>
    </source>
</evidence>
<protein>
    <recommendedName>
        <fullName evidence="1">PIN like domain-containing protein</fullName>
    </recommendedName>
</protein>
<evidence type="ECO:0000259" key="1">
    <source>
        <dbReference type="Pfam" id="PF18476"/>
    </source>
</evidence>
<sequence length="416" mass="47946">MKSVFPGHFANDPQDLQRLWDRSLIAVDANVLLNLYRYSEGTRNEFLDLFEKLADRLWISHQVAKEYLKNRLKVISDQAKTYDIAIQGLTDLRKNFENPKQHPFVGAQVLDDCKKSFDLIIGELEQNKERHDQKITSDDIKEAVSRIFEGKVGSGFNEQELEDIIAVGEVRYENKIPPGFKDSDKAGGKSLEERLAPYGDYIGWLQLINKAKSDTQDVIFVTGDNKEDWWLKQSGRTIGPLPELIDEFMSMTSQRFYMYSPDRFLQQAGDFLKQEVSVQAMEEVREVRLAESVRNDIEHLQPKYNAWKKTSRKYEGRKDPYTFLDGTTALYDSGYEGRDPIRYKSTLHFHANVLRNQVMQLSSELSERLVGEPSAQFENVPDAQLERMLSEARQELNATLNLIASIDAAKNIEDEK</sequence>
<dbReference type="EMBL" id="UIDD01000009">
    <property type="protein sequence ID" value="SUQ64089.1"/>
    <property type="molecule type" value="Genomic_DNA"/>
</dbReference>
<organism evidence="2 3">
    <name type="scientific">Pseudomonas wadenswilerensis</name>
    <dbReference type="NCBI Taxonomy" id="1785161"/>
    <lineage>
        <taxon>Bacteria</taxon>
        <taxon>Pseudomonadati</taxon>
        <taxon>Pseudomonadota</taxon>
        <taxon>Gammaproteobacteria</taxon>
        <taxon>Pseudomonadales</taxon>
        <taxon>Pseudomonadaceae</taxon>
        <taxon>Pseudomonas</taxon>
    </lineage>
</organism>
<proteinExistence type="predicted"/>
<dbReference type="AlphaFoldDB" id="A0A380T1I8"/>
<accession>A0A380T1I8</accession>
<dbReference type="Pfam" id="PF18476">
    <property type="entry name" value="PIN_8"/>
    <property type="match status" value="1"/>
</dbReference>